<dbReference type="CDD" id="cd01650">
    <property type="entry name" value="RT_nLTR_like"/>
    <property type="match status" value="1"/>
</dbReference>
<dbReference type="Pfam" id="PF00075">
    <property type="entry name" value="RNase_H"/>
    <property type="match status" value="1"/>
</dbReference>
<keyword evidence="4" id="KW-1185">Reference proteome</keyword>
<dbReference type="InterPro" id="IPR043502">
    <property type="entry name" value="DNA/RNA_pol_sf"/>
</dbReference>
<dbReference type="GO" id="GO:0071897">
    <property type="term" value="P:DNA biosynthetic process"/>
    <property type="evidence" value="ECO:0007669"/>
    <property type="project" value="UniProtKB-ARBA"/>
</dbReference>
<accession>A0A8R2R542</accession>
<feature type="domain" description="Reverse transcriptase" evidence="1">
    <location>
        <begin position="96"/>
        <end position="370"/>
    </location>
</feature>
<dbReference type="InterPro" id="IPR002156">
    <property type="entry name" value="RNaseH_domain"/>
</dbReference>
<dbReference type="GO" id="GO:0004523">
    <property type="term" value="F:RNA-DNA hybrid ribonuclease activity"/>
    <property type="evidence" value="ECO:0007669"/>
    <property type="project" value="InterPro"/>
</dbReference>
<evidence type="ECO:0000259" key="1">
    <source>
        <dbReference type="PROSITE" id="PS50878"/>
    </source>
</evidence>
<dbReference type="Gene3D" id="3.30.420.10">
    <property type="entry name" value="Ribonuclease H-like superfamily/Ribonuclease H"/>
    <property type="match status" value="1"/>
</dbReference>
<dbReference type="PANTHER" id="PTHR36688">
    <property type="entry name" value="ENDO/EXONUCLEASE/PHOSPHATASE DOMAIN-CONTAINING PROTEIN"/>
    <property type="match status" value="1"/>
</dbReference>
<feature type="domain" description="RNase H type-1" evidence="2">
    <location>
        <begin position="582"/>
        <end position="712"/>
    </location>
</feature>
<organism evidence="3 4">
    <name type="scientific">Bombyx mori</name>
    <name type="common">Silk moth</name>
    <dbReference type="NCBI Taxonomy" id="7091"/>
    <lineage>
        <taxon>Eukaryota</taxon>
        <taxon>Metazoa</taxon>
        <taxon>Ecdysozoa</taxon>
        <taxon>Arthropoda</taxon>
        <taxon>Hexapoda</taxon>
        <taxon>Insecta</taxon>
        <taxon>Pterygota</taxon>
        <taxon>Neoptera</taxon>
        <taxon>Endopterygota</taxon>
        <taxon>Lepidoptera</taxon>
        <taxon>Glossata</taxon>
        <taxon>Ditrysia</taxon>
        <taxon>Bombycoidea</taxon>
        <taxon>Bombycidae</taxon>
        <taxon>Bombycinae</taxon>
        <taxon>Bombyx</taxon>
    </lineage>
</organism>
<dbReference type="AlphaFoldDB" id="A0A8R2R542"/>
<dbReference type="SUPFAM" id="SSF53098">
    <property type="entry name" value="Ribonuclease H-like"/>
    <property type="match status" value="1"/>
</dbReference>
<evidence type="ECO:0000313" key="4">
    <source>
        <dbReference type="Proteomes" id="UP000005204"/>
    </source>
</evidence>
<sequence>MWQRMQWFKGRRTSKQYVSDENASTLLYSMTPDYVSPKNPSFSSCNHKLEIPITSQELERCIRAKDTAPGCDNISYSMIKHLPENALVMLLSLYNRFYDTGFVPAEWRDIAITPVPKPGRDPHSASAFRPIAMMSCLCKIFHSILRNRLEWFIEKNNLLSPDTTGFRKSRSTLNNLVDLVSQIHSAFSVNNLTIGCFLDIDNAYNNINIKSLIQTLDQIGVGNKMCRYLWNFLKIKKLRIYTGNSYICRSSGQGLAQGDPISPLLFNIATMHICSYITNDAVSISQYADDFVLYTSISNISEGANCLQTSLNKMITSLSEIGLEISSSKSKVCIFKRGYRREHVNLFINNIPLQVVDCVKYLGFWLDRSLKWNKHIEELIEKCSKTLKIFKVLAGSGWGVHPDHLRRLYISIVRSRLDYGSFLYDNAVKSKTVKLDRLQNQCMRVIGGFVKSTPIHVMEWELNLQPLFVRRYYLAGKFWLKAKSFKDNKLIVSLNRLVELCRDVVYWRRRKKPLLVTVHESLDIYPIYTSQQMECFSLDTWVSSVDLSNIIKTKIDDLEKAKRTYNCDFVKRTCNQYLNLNYSNYYSIYTDGSQEGDESGLAVFDPQTQGSIKVKLAAKVSIMYVELLAIAEAVSYVASFESGNFVILTDSKSALQHLARCTSIFRGAPIAYRILETVSKMQKKNIVLQWVPAHIGLYGNEVADRLAKEAVTDGLFLDCLPYFSDIIYLVRRQCIDFWKEYFDERSRTKGIWYRTIQPSLSRLPWFTGVDMHRKHIVTAFRLRSGHIPLNSFGFLMKICDSPNCDECGVVEDATHIMKECVRSEAERSGFMLEFDLCAMDVGVYNSILASPLSRAARMLYKLVDVSIKRRA</sequence>
<dbReference type="Proteomes" id="UP000005204">
    <property type="component" value="Unassembled WGS sequence"/>
</dbReference>
<evidence type="ECO:0008006" key="5">
    <source>
        <dbReference type="Google" id="ProtNLM"/>
    </source>
</evidence>
<proteinExistence type="predicted"/>
<evidence type="ECO:0000313" key="3">
    <source>
        <dbReference type="EnsemblMetazoa" id="XP_037875863.1"/>
    </source>
</evidence>
<dbReference type="PROSITE" id="PS50879">
    <property type="entry name" value="RNASE_H_1"/>
    <property type="match status" value="1"/>
</dbReference>
<dbReference type="CDD" id="cd09276">
    <property type="entry name" value="Rnase_HI_RT_non_LTR"/>
    <property type="match status" value="1"/>
</dbReference>
<dbReference type="PROSITE" id="PS50878">
    <property type="entry name" value="RT_POL"/>
    <property type="match status" value="1"/>
</dbReference>
<dbReference type="InterPro" id="IPR052560">
    <property type="entry name" value="RdDP_mobile_element"/>
</dbReference>
<reference evidence="4" key="1">
    <citation type="journal article" date="2008" name="Insect Biochem. Mol. Biol.">
        <title>The genome of a lepidopteran model insect, the silkworm Bombyx mori.</title>
        <authorList>
            <consortium name="International Silkworm Genome Consortium"/>
        </authorList>
    </citation>
    <scope>NUCLEOTIDE SEQUENCE [LARGE SCALE GENOMIC DNA]</scope>
    <source>
        <strain evidence="4">p50T</strain>
    </source>
</reference>
<dbReference type="SUPFAM" id="SSF56672">
    <property type="entry name" value="DNA/RNA polymerases"/>
    <property type="match status" value="1"/>
</dbReference>
<protein>
    <recommendedName>
        <fullName evidence="5">Pol-like protein</fullName>
    </recommendedName>
</protein>
<dbReference type="EnsemblMetazoa" id="XM_038019935.1">
    <property type="protein sequence ID" value="XP_037875863.1"/>
    <property type="gene ID" value="LOC119630444"/>
</dbReference>
<dbReference type="PANTHER" id="PTHR36688:SF1">
    <property type="entry name" value="ENDONUCLEASE_EXONUCLEASE_PHOSPHATASE DOMAIN-CONTAINING PROTEIN"/>
    <property type="match status" value="1"/>
</dbReference>
<dbReference type="GO" id="GO:0042575">
    <property type="term" value="C:DNA polymerase complex"/>
    <property type="evidence" value="ECO:0007669"/>
    <property type="project" value="UniProtKB-ARBA"/>
</dbReference>
<evidence type="ECO:0000259" key="2">
    <source>
        <dbReference type="PROSITE" id="PS50879"/>
    </source>
</evidence>
<dbReference type="GO" id="GO:0003676">
    <property type="term" value="F:nucleic acid binding"/>
    <property type="evidence" value="ECO:0007669"/>
    <property type="project" value="InterPro"/>
</dbReference>
<dbReference type="InterPro" id="IPR000477">
    <property type="entry name" value="RT_dom"/>
</dbReference>
<dbReference type="Pfam" id="PF00078">
    <property type="entry name" value="RVT_1"/>
    <property type="match status" value="1"/>
</dbReference>
<dbReference type="InterPro" id="IPR012337">
    <property type="entry name" value="RNaseH-like_sf"/>
</dbReference>
<name>A0A8R2R542_BOMMO</name>
<reference evidence="3" key="2">
    <citation type="submission" date="2022-06" db="UniProtKB">
        <authorList>
            <consortium name="EnsemblMetazoa"/>
        </authorList>
    </citation>
    <scope>IDENTIFICATION</scope>
    <source>
        <strain evidence="3">p50T (Dazao)</strain>
    </source>
</reference>
<dbReference type="InterPro" id="IPR036397">
    <property type="entry name" value="RNaseH_sf"/>
</dbReference>
<dbReference type="EnsemblMetazoa" id="XM_038019934.1">
    <property type="protein sequence ID" value="XP_037875862.1"/>
    <property type="gene ID" value="LOC119630444"/>
</dbReference>